<dbReference type="RefSeq" id="WP_054669166.1">
    <property type="nucleotide sequence ID" value="NZ_AYZR01000008.1"/>
</dbReference>
<keyword evidence="3" id="KW-1185">Reference proteome</keyword>
<protein>
    <submittedName>
        <fullName evidence="2">Uncharacterized protein</fullName>
    </submittedName>
</protein>
<gene>
    <name evidence="2" type="ORF">FC56_GL000278</name>
</gene>
<dbReference type="Proteomes" id="UP000051256">
    <property type="component" value="Unassembled WGS sequence"/>
</dbReference>
<dbReference type="InterPro" id="IPR053738">
    <property type="entry name" value="Lambda_capsid_assembly"/>
</dbReference>
<dbReference type="EMBL" id="AYZR01000008">
    <property type="protein sequence ID" value="KRM93565.1"/>
    <property type="molecule type" value="Genomic_DNA"/>
</dbReference>
<evidence type="ECO:0000313" key="2">
    <source>
        <dbReference type="EMBL" id="KRM93565.1"/>
    </source>
</evidence>
<dbReference type="STRING" id="1423802.FC56_GL000278"/>
<dbReference type="InterPro" id="IPR005564">
    <property type="entry name" value="Major_capsid_GpE"/>
</dbReference>
<reference evidence="2 3" key="1">
    <citation type="journal article" date="2015" name="Genome Announc.">
        <title>Expanding the biotechnology potential of lactobacilli through comparative genomics of 213 strains and associated genera.</title>
        <authorList>
            <person name="Sun Z."/>
            <person name="Harris H.M."/>
            <person name="McCann A."/>
            <person name="Guo C."/>
            <person name="Argimon S."/>
            <person name="Zhang W."/>
            <person name="Yang X."/>
            <person name="Jeffery I.B."/>
            <person name="Cooney J.C."/>
            <person name="Kagawa T.F."/>
            <person name="Liu W."/>
            <person name="Song Y."/>
            <person name="Salvetti E."/>
            <person name="Wrobel A."/>
            <person name="Rasinkangas P."/>
            <person name="Parkhill J."/>
            <person name="Rea M.C."/>
            <person name="O'Sullivan O."/>
            <person name="Ritari J."/>
            <person name="Douillard F.P."/>
            <person name="Paul Ross R."/>
            <person name="Yang R."/>
            <person name="Briner A.E."/>
            <person name="Felis G.E."/>
            <person name="de Vos W.M."/>
            <person name="Barrangou R."/>
            <person name="Klaenhammer T.R."/>
            <person name="Caufield P.W."/>
            <person name="Cui Y."/>
            <person name="Zhang H."/>
            <person name="O'Toole P.W."/>
        </authorList>
    </citation>
    <scope>NUCLEOTIDE SEQUENCE [LARGE SCALE GENOMIC DNA]</scope>
    <source>
        <strain evidence="2 3">DSM 24302</strain>
    </source>
</reference>
<proteinExistence type="predicted"/>
<dbReference type="PATRIC" id="fig|1423802.4.peg.286"/>
<accession>A0A0R2CPA0</accession>
<comment type="caution">
    <text evidence="2">The sequence shown here is derived from an EMBL/GenBank/DDBJ whole genome shotgun (WGS) entry which is preliminary data.</text>
</comment>
<name>A0A0R2CPA0_9LACO</name>
<evidence type="ECO:0000313" key="3">
    <source>
        <dbReference type="Proteomes" id="UP000051256"/>
    </source>
</evidence>
<dbReference type="AlphaFoldDB" id="A0A0R2CPA0"/>
<dbReference type="Gene3D" id="3.90.1690.10">
    <property type="entry name" value="phage-related protein like domain"/>
    <property type="match status" value="1"/>
</dbReference>
<sequence>MANIDELTNLKAMSVYYERKLLTLPPYLSESYFPATKIATDMLSYLTQKQGAPVMAKASTYDAQAIPMNREKFNKEYFQTNFFRSASALNETDLEEINRALFNGDDTLVKSLILGLFDDKTKMLLGMRTRREWMAMQALMTGKINLSSNGVNTLIEYATDEDLNADVDVAWSDTANANPIEDMRKAITAMKHKGITPNQVLMNDDTFRMLLNNERIKTTLWPANFDTSKMMMTEDQAVDFIVRNLHVIPVVYDQGFVDEEATGTDKFTPFLTPGKVVLMNAPIPQQFAKTGSSSTGLVQSASVIGHMAFAPTPEELGLRNGKIASNTVQFFDTGVAYHEYFNDSLVQTEDLVSMNCLPSFEGSQSVFRLTITKPEEPETPSTETEGQKASVEKKTATKSTKK</sequence>
<dbReference type="Pfam" id="PF03864">
    <property type="entry name" value="Phage_cap_E"/>
    <property type="match status" value="1"/>
</dbReference>
<feature type="region of interest" description="Disordered" evidence="1">
    <location>
        <begin position="371"/>
        <end position="402"/>
    </location>
</feature>
<evidence type="ECO:0000256" key="1">
    <source>
        <dbReference type="SAM" id="MobiDB-lite"/>
    </source>
</evidence>
<organism evidence="2 3">
    <name type="scientific">Lentilactobacillus senioris DSM 24302 = JCM 17472</name>
    <dbReference type="NCBI Taxonomy" id="1423802"/>
    <lineage>
        <taxon>Bacteria</taxon>
        <taxon>Bacillati</taxon>
        <taxon>Bacillota</taxon>
        <taxon>Bacilli</taxon>
        <taxon>Lactobacillales</taxon>
        <taxon>Lactobacillaceae</taxon>
        <taxon>Lentilactobacillus</taxon>
    </lineage>
</organism>